<dbReference type="SUPFAM" id="SSF102198">
    <property type="entry name" value="Putative cyclase"/>
    <property type="match status" value="1"/>
</dbReference>
<dbReference type="Gene3D" id="3.50.30.50">
    <property type="entry name" value="Putative cyclase"/>
    <property type="match status" value="1"/>
</dbReference>
<dbReference type="EMBL" id="JABDJR010000052">
    <property type="protein sequence ID" value="NNF05403.1"/>
    <property type="molecule type" value="Genomic_DNA"/>
</dbReference>
<dbReference type="InterPro" id="IPR007325">
    <property type="entry name" value="KFase/CYL"/>
</dbReference>
<name>A0A7Y2E564_UNCEI</name>
<reference evidence="1 2" key="1">
    <citation type="submission" date="2020-03" db="EMBL/GenBank/DDBJ databases">
        <title>Metabolic flexibility allows generalist bacteria to become dominant in a frequently disturbed ecosystem.</title>
        <authorList>
            <person name="Chen Y.-J."/>
            <person name="Leung P.M."/>
            <person name="Bay S.K."/>
            <person name="Hugenholtz P."/>
            <person name="Kessler A.J."/>
            <person name="Shelley G."/>
            <person name="Waite D.W."/>
            <person name="Cook P.L."/>
            <person name="Greening C."/>
        </authorList>
    </citation>
    <scope>NUCLEOTIDE SEQUENCE [LARGE SCALE GENOMIC DNA]</scope>
    <source>
        <strain evidence="1">SS_bin_28</strain>
    </source>
</reference>
<dbReference type="InterPro" id="IPR037175">
    <property type="entry name" value="KFase_sf"/>
</dbReference>
<dbReference type="Proteomes" id="UP000547674">
    <property type="component" value="Unassembled WGS sequence"/>
</dbReference>
<dbReference type="Pfam" id="PF04199">
    <property type="entry name" value="Cyclase"/>
    <property type="match status" value="1"/>
</dbReference>
<dbReference type="GO" id="GO:0019441">
    <property type="term" value="P:L-tryptophan catabolic process to kynurenine"/>
    <property type="evidence" value="ECO:0007669"/>
    <property type="project" value="InterPro"/>
</dbReference>
<organism evidence="1 2">
    <name type="scientific">Eiseniibacteriota bacterium</name>
    <dbReference type="NCBI Taxonomy" id="2212470"/>
    <lineage>
        <taxon>Bacteria</taxon>
        <taxon>Candidatus Eiseniibacteriota</taxon>
    </lineage>
</organism>
<dbReference type="PANTHER" id="PTHR31118:SF12">
    <property type="entry name" value="CYCLASE-LIKE PROTEIN 2"/>
    <property type="match status" value="1"/>
</dbReference>
<comment type="caution">
    <text evidence="1">The sequence shown here is derived from an EMBL/GenBank/DDBJ whole genome shotgun (WGS) entry which is preliminary data.</text>
</comment>
<dbReference type="PANTHER" id="PTHR31118">
    <property type="entry name" value="CYCLASE-LIKE PROTEIN 2"/>
    <property type="match status" value="1"/>
</dbReference>
<sequence>MTKFIDLSHTIHHDLLTYKGLPRPVIEDHMARDASEKNYTPGTTFQIGKISMVANTGTYIDAPFHRYEDGKDLAGFELGQVANLDGVCVATQATAVGPEHLPQNGLEGKALLIATRWHKHWKTDHYTSGQHPYLTKEAAEHLAGQKVGLVGIDSYNIDSIADGSRPVHTALLRDDIPIVEHMADLTLLVGRTFRFFAVPPKVQGMGSFPIRAFAIVS</sequence>
<accession>A0A7Y2E564</accession>
<proteinExistence type="predicted"/>
<dbReference type="AlphaFoldDB" id="A0A7Y2E564"/>
<protein>
    <submittedName>
        <fullName evidence="1">Cyclase family protein</fullName>
    </submittedName>
</protein>
<evidence type="ECO:0000313" key="2">
    <source>
        <dbReference type="Proteomes" id="UP000547674"/>
    </source>
</evidence>
<dbReference type="GO" id="GO:0004061">
    <property type="term" value="F:arylformamidase activity"/>
    <property type="evidence" value="ECO:0007669"/>
    <property type="project" value="InterPro"/>
</dbReference>
<gene>
    <name evidence="1" type="ORF">HKN21_01455</name>
</gene>
<evidence type="ECO:0000313" key="1">
    <source>
        <dbReference type="EMBL" id="NNF05403.1"/>
    </source>
</evidence>